<feature type="domain" description="Thioredoxin" evidence="2">
    <location>
        <begin position="22"/>
        <end position="101"/>
    </location>
</feature>
<dbReference type="InterPro" id="IPR036249">
    <property type="entry name" value="Thioredoxin-like_sf"/>
</dbReference>
<evidence type="ECO:0000313" key="3">
    <source>
        <dbReference type="EMBL" id="KAK0392501.1"/>
    </source>
</evidence>
<dbReference type="GO" id="GO:0005829">
    <property type="term" value="C:cytosol"/>
    <property type="evidence" value="ECO:0007669"/>
    <property type="project" value="TreeGrafter"/>
</dbReference>
<reference evidence="3" key="1">
    <citation type="submission" date="2022-10" db="EMBL/GenBank/DDBJ databases">
        <title>Determination and structural analysis of whole genome sequence of Sarocladium strictum F4-1.</title>
        <authorList>
            <person name="Hu L."/>
            <person name="Jiang Y."/>
        </authorList>
    </citation>
    <scope>NUCLEOTIDE SEQUENCE</scope>
    <source>
        <strain evidence="3">F4-1</strain>
    </source>
</reference>
<protein>
    <recommendedName>
        <fullName evidence="2">Thioredoxin domain-containing protein</fullName>
    </recommendedName>
</protein>
<evidence type="ECO:0000259" key="2">
    <source>
        <dbReference type="Pfam" id="PF06110"/>
    </source>
</evidence>
<sequence>MPIINHTSPLPDSYKDLPVAAGKPLLVAYAASADPKTGEAWCPDVRAALPHLKATFGGVNQPELIYIEVGQRSEYKSPDNVFRTSKWNVPNVPTLARYERVDGEVKEVGRIIEGELLDKDKVAKLIA</sequence>
<dbReference type="PANTHER" id="PTHR12452">
    <property type="entry name" value="42-9-9 PROTEIN-RELATED"/>
    <property type="match status" value="1"/>
</dbReference>
<dbReference type="Gene3D" id="3.40.30.10">
    <property type="entry name" value="Glutaredoxin"/>
    <property type="match status" value="1"/>
</dbReference>
<dbReference type="InterPro" id="IPR045108">
    <property type="entry name" value="TXNDC17-like"/>
</dbReference>
<dbReference type="SUPFAM" id="SSF52833">
    <property type="entry name" value="Thioredoxin-like"/>
    <property type="match status" value="1"/>
</dbReference>
<evidence type="ECO:0000256" key="1">
    <source>
        <dbReference type="ARBA" id="ARBA00008987"/>
    </source>
</evidence>
<proteinExistence type="inferred from homology"/>
<organism evidence="3 4">
    <name type="scientific">Sarocladium strictum</name>
    <name type="common">Black bundle disease fungus</name>
    <name type="synonym">Acremonium strictum</name>
    <dbReference type="NCBI Taxonomy" id="5046"/>
    <lineage>
        <taxon>Eukaryota</taxon>
        <taxon>Fungi</taxon>
        <taxon>Dikarya</taxon>
        <taxon>Ascomycota</taxon>
        <taxon>Pezizomycotina</taxon>
        <taxon>Sordariomycetes</taxon>
        <taxon>Hypocreomycetidae</taxon>
        <taxon>Hypocreales</taxon>
        <taxon>Sarocladiaceae</taxon>
        <taxon>Sarocladium</taxon>
    </lineage>
</organism>
<gene>
    <name evidence="3" type="ORF">NLU13_1996</name>
</gene>
<dbReference type="InterPro" id="IPR010357">
    <property type="entry name" value="TXNDC17_dom"/>
</dbReference>
<evidence type="ECO:0000313" key="4">
    <source>
        <dbReference type="Proteomes" id="UP001175261"/>
    </source>
</evidence>
<dbReference type="GO" id="GO:0047134">
    <property type="term" value="F:protein-disulfide reductase [NAD(P)H] activity"/>
    <property type="evidence" value="ECO:0007669"/>
    <property type="project" value="InterPro"/>
</dbReference>
<dbReference type="EMBL" id="JAPDFR010000001">
    <property type="protein sequence ID" value="KAK0392501.1"/>
    <property type="molecule type" value="Genomic_DNA"/>
</dbReference>
<dbReference type="Proteomes" id="UP001175261">
    <property type="component" value="Unassembled WGS sequence"/>
</dbReference>
<dbReference type="PANTHER" id="PTHR12452:SF0">
    <property type="entry name" value="THIOREDOXIN DOMAIN-CONTAINING PROTEIN 17"/>
    <property type="match status" value="1"/>
</dbReference>
<keyword evidence="4" id="KW-1185">Reference proteome</keyword>
<comment type="similarity">
    <text evidence="1">Belongs to the thioredoxin family.</text>
</comment>
<name>A0AA39GSU7_SARSR</name>
<comment type="caution">
    <text evidence="3">The sequence shown here is derived from an EMBL/GenBank/DDBJ whole genome shotgun (WGS) entry which is preliminary data.</text>
</comment>
<accession>A0AA39GSU7</accession>
<dbReference type="AlphaFoldDB" id="A0AA39GSU7"/>
<dbReference type="Pfam" id="PF06110">
    <property type="entry name" value="TXD17-like_Trx"/>
    <property type="match status" value="1"/>
</dbReference>